<reference evidence="4" key="1">
    <citation type="journal article" date="2019" name="Int. J. Syst. Evol. Microbiol.">
        <title>The Global Catalogue of Microorganisms (GCM) 10K type strain sequencing project: providing services to taxonomists for standard genome sequencing and annotation.</title>
        <authorList>
            <consortium name="The Broad Institute Genomics Platform"/>
            <consortium name="The Broad Institute Genome Sequencing Center for Infectious Disease"/>
            <person name="Wu L."/>
            <person name="Ma J."/>
        </authorList>
    </citation>
    <scope>NUCLEOTIDE SEQUENCE [LARGE SCALE GENOMIC DNA]</scope>
    <source>
        <strain evidence="4">CCUG 55995</strain>
    </source>
</reference>
<name>A0ABV9I926_9DEIO</name>
<comment type="caution">
    <text evidence="1">Lacks conserved residue(s) required for the propagation of feature annotation.</text>
</comment>
<sequence>MTRPYPLLFVEGHKSDRLLLQNALGRCGYGHDALVCASAEEALAYLDHAPAPELIVTALSLPDMDGDAFLHQLYAHPNARLAPIVLWGNRAELRAHAGDRQVLTGLSLLQVEKGETLGEYIRGLGALLDQCMGQRLSA</sequence>
<evidence type="ECO:0000313" key="4">
    <source>
        <dbReference type="Proteomes" id="UP001595952"/>
    </source>
</evidence>
<proteinExistence type="predicted"/>
<dbReference type="EMBL" id="JBHSEI010000005">
    <property type="protein sequence ID" value="MFC4638378.1"/>
    <property type="molecule type" value="Genomic_DNA"/>
</dbReference>
<feature type="domain" description="Response regulatory" evidence="2">
    <location>
        <begin position="6"/>
        <end position="138"/>
    </location>
</feature>
<organism evidence="3 4">
    <name type="scientific">Deinococcus hohokamensis</name>
    <dbReference type="NCBI Taxonomy" id="309883"/>
    <lineage>
        <taxon>Bacteria</taxon>
        <taxon>Thermotogati</taxon>
        <taxon>Deinococcota</taxon>
        <taxon>Deinococci</taxon>
        <taxon>Deinococcales</taxon>
        <taxon>Deinococcaceae</taxon>
        <taxon>Deinococcus</taxon>
    </lineage>
</organism>
<dbReference type="SUPFAM" id="SSF52172">
    <property type="entry name" value="CheY-like"/>
    <property type="match status" value="1"/>
</dbReference>
<evidence type="ECO:0000313" key="3">
    <source>
        <dbReference type="EMBL" id="MFC4638378.1"/>
    </source>
</evidence>
<evidence type="ECO:0000259" key="2">
    <source>
        <dbReference type="PROSITE" id="PS50110"/>
    </source>
</evidence>
<dbReference type="RefSeq" id="WP_380061384.1">
    <property type="nucleotide sequence ID" value="NZ_JBHSEI010000005.1"/>
</dbReference>
<keyword evidence="4" id="KW-1185">Reference proteome</keyword>
<dbReference type="Proteomes" id="UP001595952">
    <property type="component" value="Unassembled WGS sequence"/>
</dbReference>
<accession>A0ABV9I926</accession>
<dbReference type="InterPro" id="IPR001789">
    <property type="entry name" value="Sig_transdc_resp-reg_receiver"/>
</dbReference>
<protein>
    <submittedName>
        <fullName evidence="3">Response regulator</fullName>
    </submittedName>
</protein>
<dbReference type="InterPro" id="IPR011006">
    <property type="entry name" value="CheY-like_superfamily"/>
</dbReference>
<dbReference type="Gene3D" id="3.40.50.2300">
    <property type="match status" value="1"/>
</dbReference>
<comment type="caution">
    <text evidence="3">The sequence shown here is derived from an EMBL/GenBank/DDBJ whole genome shotgun (WGS) entry which is preliminary data.</text>
</comment>
<dbReference type="PROSITE" id="PS50110">
    <property type="entry name" value="RESPONSE_REGULATORY"/>
    <property type="match status" value="1"/>
</dbReference>
<evidence type="ECO:0000256" key="1">
    <source>
        <dbReference type="PROSITE-ProRule" id="PRU00169"/>
    </source>
</evidence>
<gene>
    <name evidence="3" type="ORF">ACFO0D_08470</name>
</gene>